<proteinExistence type="predicted"/>
<evidence type="ECO:0000313" key="1">
    <source>
        <dbReference type="EMBL" id="POY74227.1"/>
    </source>
</evidence>
<dbReference type="Proteomes" id="UP000237144">
    <property type="component" value="Unassembled WGS sequence"/>
</dbReference>
<gene>
    <name evidence="1" type="ORF">BMF94_2665</name>
</gene>
<name>A0A2S5BBT7_9BASI</name>
<sequence length="296" mass="32855">MTELNASYSLAPFTVRDGAMWTMPEEAVPNRVVTAIKSAGRRVQHARLSTGPLFTNGEPLAQLNRLIALLPECETLELQYDTSIDIFAQYTSTNLEAWMKAIGNLKKLTRLSTNGFEKWDATLCFMGIALPPKLSDFAAQRCSVSVFAIEALGKECGATLVSLSLADLEWPLRLQWQECEGPFHFPALRRLVLWTEVAAGFMDAFKLAPLEHVVLARESHVEGFSFTFDFQGRQHCEHDVEGIDRLCAQHTATLRTVRIHQDHLTSGHEQLEPYLGNHGLAGALFSGATPAFPDDV</sequence>
<evidence type="ECO:0000313" key="2">
    <source>
        <dbReference type="Proteomes" id="UP000237144"/>
    </source>
</evidence>
<dbReference type="AlphaFoldDB" id="A0A2S5BBT7"/>
<comment type="caution">
    <text evidence="1">The sequence shown here is derived from an EMBL/GenBank/DDBJ whole genome shotgun (WGS) entry which is preliminary data.</text>
</comment>
<accession>A0A2S5BBT7</accession>
<organism evidence="1 2">
    <name type="scientific">Rhodotorula taiwanensis</name>
    <dbReference type="NCBI Taxonomy" id="741276"/>
    <lineage>
        <taxon>Eukaryota</taxon>
        <taxon>Fungi</taxon>
        <taxon>Dikarya</taxon>
        <taxon>Basidiomycota</taxon>
        <taxon>Pucciniomycotina</taxon>
        <taxon>Microbotryomycetes</taxon>
        <taxon>Sporidiobolales</taxon>
        <taxon>Sporidiobolaceae</taxon>
        <taxon>Rhodotorula</taxon>
    </lineage>
</organism>
<protein>
    <submittedName>
        <fullName evidence="1">Uncharacterized protein</fullName>
    </submittedName>
</protein>
<dbReference type="EMBL" id="PJQD01000026">
    <property type="protein sequence ID" value="POY74227.1"/>
    <property type="molecule type" value="Genomic_DNA"/>
</dbReference>
<reference evidence="1 2" key="1">
    <citation type="journal article" date="2018" name="Front. Microbiol.">
        <title>Prospects for Fungal Bioremediation of Acidic Radioactive Waste Sites: Characterization and Genome Sequence of Rhodotorula taiwanensis MD1149.</title>
        <authorList>
            <person name="Tkavc R."/>
            <person name="Matrosova V.Y."/>
            <person name="Grichenko O.E."/>
            <person name="Gostincar C."/>
            <person name="Volpe R.P."/>
            <person name="Klimenkova P."/>
            <person name="Gaidamakova E.K."/>
            <person name="Zhou C.E."/>
            <person name="Stewart B.J."/>
            <person name="Lyman M.G."/>
            <person name="Malfatti S.A."/>
            <person name="Rubinfeld B."/>
            <person name="Courtot M."/>
            <person name="Singh J."/>
            <person name="Dalgard C.L."/>
            <person name="Hamilton T."/>
            <person name="Frey K.G."/>
            <person name="Gunde-Cimerman N."/>
            <person name="Dugan L."/>
            <person name="Daly M.J."/>
        </authorList>
    </citation>
    <scope>NUCLEOTIDE SEQUENCE [LARGE SCALE GENOMIC DNA]</scope>
    <source>
        <strain evidence="1 2">MD1149</strain>
    </source>
</reference>
<keyword evidence="2" id="KW-1185">Reference proteome</keyword>